<dbReference type="GO" id="GO:0006508">
    <property type="term" value="P:proteolysis"/>
    <property type="evidence" value="ECO:0007669"/>
    <property type="project" value="InterPro"/>
</dbReference>
<dbReference type="InterPro" id="IPR021109">
    <property type="entry name" value="Peptidase_aspartic_dom_sf"/>
</dbReference>
<evidence type="ECO:0000256" key="1">
    <source>
        <dbReference type="ARBA" id="ARBA00022801"/>
    </source>
</evidence>
<dbReference type="InterPro" id="IPR018061">
    <property type="entry name" value="Retropepsins"/>
</dbReference>
<gene>
    <name evidence="4" type="ORF">Cni_G06374</name>
</gene>
<evidence type="ECO:0000313" key="5">
    <source>
        <dbReference type="Proteomes" id="UP001327560"/>
    </source>
</evidence>
<name>A0AAQ3JWU6_9LILI</name>
<dbReference type="Pfam" id="PF00077">
    <property type="entry name" value="RVP"/>
    <property type="match status" value="1"/>
</dbReference>
<dbReference type="Gene3D" id="2.40.70.10">
    <property type="entry name" value="Acid Proteases"/>
    <property type="match status" value="1"/>
</dbReference>
<sequence>MMPYHGTLQLHERKKLKEEIEVLKSQVDIEDLEEEFHNLSLEEERNRKGKFPAIEKEPVAREAQKGIIFKESESANKLSASTSKLPQEYASIADKIDQPKGKRILNRLYNMVIIMEIPQVKSFKVQAILDTGATVCCIDQDSIPEEALEPSAYPILINGVNSQQLASKKLKSGYMSIEENRFPIPFTYSFPMGKKDGIQMLIGCNFIRSMKGGVRIEEQSITFYKKVTTITTRTDTEVSAVASIDEFNLTEEEYMEVLNATAYDNFKESEKFQQRFKPLLKKLKDQGYIGENPIAHWGKNQVTCKIDIINPDLTIQDKPLKHVTPAMKDQFSKHIQSLLQIGAIRPSSSIPPP</sequence>
<dbReference type="EMBL" id="CP136891">
    <property type="protein sequence ID" value="WOK97666.1"/>
    <property type="molecule type" value="Genomic_DNA"/>
</dbReference>
<feature type="domain" description="Retropepsins" evidence="3">
    <location>
        <begin position="123"/>
        <end position="214"/>
    </location>
</feature>
<reference evidence="4 5" key="1">
    <citation type="submission" date="2023-10" db="EMBL/GenBank/DDBJ databases">
        <title>Chromosome-scale genome assembly provides insights into flower coloration mechanisms of Canna indica.</title>
        <authorList>
            <person name="Li C."/>
        </authorList>
    </citation>
    <scope>NUCLEOTIDE SEQUENCE [LARGE SCALE GENOMIC DNA]</scope>
    <source>
        <tissue evidence="4">Flower</tissue>
    </source>
</reference>
<proteinExistence type="predicted"/>
<dbReference type="Proteomes" id="UP001327560">
    <property type="component" value="Chromosome 2"/>
</dbReference>
<dbReference type="GO" id="GO:0004190">
    <property type="term" value="F:aspartic-type endopeptidase activity"/>
    <property type="evidence" value="ECO:0007669"/>
    <property type="project" value="InterPro"/>
</dbReference>
<evidence type="ECO:0000256" key="2">
    <source>
        <dbReference type="SAM" id="Coils"/>
    </source>
</evidence>
<dbReference type="CDD" id="cd00303">
    <property type="entry name" value="retropepsin_like"/>
    <property type="match status" value="1"/>
</dbReference>
<evidence type="ECO:0000259" key="3">
    <source>
        <dbReference type="Pfam" id="PF00077"/>
    </source>
</evidence>
<feature type="coiled-coil region" evidence="2">
    <location>
        <begin position="13"/>
        <end position="42"/>
    </location>
</feature>
<keyword evidence="1" id="KW-0378">Hydrolase</keyword>
<keyword evidence="5" id="KW-1185">Reference proteome</keyword>
<dbReference type="PROSITE" id="PS00141">
    <property type="entry name" value="ASP_PROTEASE"/>
    <property type="match status" value="1"/>
</dbReference>
<keyword evidence="2" id="KW-0175">Coiled coil</keyword>
<organism evidence="4 5">
    <name type="scientific">Canna indica</name>
    <name type="common">Indian-shot</name>
    <dbReference type="NCBI Taxonomy" id="4628"/>
    <lineage>
        <taxon>Eukaryota</taxon>
        <taxon>Viridiplantae</taxon>
        <taxon>Streptophyta</taxon>
        <taxon>Embryophyta</taxon>
        <taxon>Tracheophyta</taxon>
        <taxon>Spermatophyta</taxon>
        <taxon>Magnoliopsida</taxon>
        <taxon>Liliopsida</taxon>
        <taxon>Zingiberales</taxon>
        <taxon>Cannaceae</taxon>
        <taxon>Canna</taxon>
    </lineage>
</organism>
<evidence type="ECO:0000313" key="4">
    <source>
        <dbReference type="EMBL" id="WOK97666.1"/>
    </source>
</evidence>
<accession>A0AAQ3JWU6</accession>
<dbReference type="InterPro" id="IPR001969">
    <property type="entry name" value="Aspartic_peptidase_AS"/>
</dbReference>
<dbReference type="SUPFAM" id="SSF50630">
    <property type="entry name" value="Acid proteases"/>
    <property type="match status" value="1"/>
</dbReference>
<dbReference type="AlphaFoldDB" id="A0AAQ3JWU6"/>
<protein>
    <submittedName>
        <fullName evidence="4">Polyprotein</fullName>
    </submittedName>
</protein>